<gene>
    <name evidence="1" type="ORF">HUV48_14040</name>
</gene>
<organism evidence="1 2">
    <name type="scientific">Qipengyuania atrilutea</name>
    <dbReference type="NCBI Taxonomy" id="2744473"/>
    <lineage>
        <taxon>Bacteria</taxon>
        <taxon>Pseudomonadati</taxon>
        <taxon>Pseudomonadota</taxon>
        <taxon>Alphaproteobacteria</taxon>
        <taxon>Sphingomonadales</taxon>
        <taxon>Erythrobacteraceae</taxon>
        <taxon>Qipengyuania</taxon>
    </lineage>
</organism>
<dbReference type="AlphaFoldDB" id="A0A850HFI0"/>
<comment type="caution">
    <text evidence="1">The sequence shown here is derived from an EMBL/GenBank/DDBJ whole genome shotgun (WGS) entry which is preliminary data.</text>
</comment>
<dbReference type="EMBL" id="JABWGV010000010">
    <property type="protein sequence ID" value="NVD46129.1"/>
    <property type="molecule type" value="Genomic_DNA"/>
</dbReference>
<accession>A0A850HFI0</accession>
<reference evidence="1 2" key="1">
    <citation type="submission" date="2020-06" db="EMBL/GenBank/DDBJ databases">
        <title>Altererythrobacter sp. HHU K3-1.</title>
        <authorList>
            <person name="Zhang D."/>
            <person name="Xue H."/>
        </authorList>
    </citation>
    <scope>NUCLEOTIDE SEQUENCE [LARGE SCALE GENOMIC DNA]</scope>
    <source>
        <strain evidence="1 2">HHU K3-1</strain>
    </source>
</reference>
<name>A0A850HFI0_9SPHN</name>
<evidence type="ECO:0000313" key="1">
    <source>
        <dbReference type="EMBL" id="NVD46129.1"/>
    </source>
</evidence>
<dbReference type="RefSeq" id="WP_176268359.1">
    <property type="nucleotide sequence ID" value="NZ_JABWGV010000010.1"/>
</dbReference>
<proteinExistence type="predicted"/>
<dbReference type="Proteomes" id="UP000561438">
    <property type="component" value="Unassembled WGS sequence"/>
</dbReference>
<keyword evidence="2" id="KW-1185">Reference proteome</keyword>
<evidence type="ECO:0000313" key="2">
    <source>
        <dbReference type="Proteomes" id="UP000561438"/>
    </source>
</evidence>
<protein>
    <submittedName>
        <fullName evidence="1">Uncharacterized protein</fullName>
    </submittedName>
</protein>
<sequence length="84" mass="8989">MASSGFGPIHEAKAHVRFGTTGGGHAPNYQIESAAGAKYCFRGMGHEAASEVDDAFAEKNLSDERFSYAQVQAMLASLIETHKQ</sequence>